<keyword evidence="3" id="KW-1185">Reference proteome</keyword>
<feature type="region of interest" description="Disordered" evidence="1">
    <location>
        <begin position="29"/>
        <end position="76"/>
    </location>
</feature>
<feature type="compositionally biased region" description="Low complexity" evidence="1">
    <location>
        <begin position="50"/>
        <end position="61"/>
    </location>
</feature>
<feature type="region of interest" description="Disordered" evidence="1">
    <location>
        <begin position="586"/>
        <end position="625"/>
    </location>
</feature>
<dbReference type="Proteomes" id="UP000016922">
    <property type="component" value="Unassembled WGS sequence"/>
</dbReference>
<gene>
    <name evidence="2" type="ORF">GLAREA_03900</name>
</gene>
<dbReference type="OMA" id="SAWSPRN"/>
<dbReference type="HOGENOM" id="CLU_022892_0_0_1"/>
<evidence type="ECO:0000256" key="1">
    <source>
        <dbReference type="SAM" id="MobiDB-lite"/>
    </source>
</evidence>
<name>S3DX22_GLAL2</name>
<sequence>MAPGSVKSTTVEFHESGIKKPSPLRIIKRSKTISCGSTPREALGRGRTASGSSNQSQGSPPLGRDRPLTVHKKRAGRSSVFDSTFDGISNLSRDERADFSNDLESTPRALPSRTRSPSHMAGMFLKSELRYPATVAGRYSARIGKSSSHSEFGLELSENEYEFDQGTFDIPQRKFSKSKNFLLKAIGGRGGSQKLKAKKSANPTTKDTLIRRISRSRRSHDRWSSSECLPPSVNNMQTPLDGDSRDITDTTFSSQSCSNADLPRLYSPPYANSKSTAYGNVILTPQVVVTPEWPVVDSEACTFWVGIELSGVLQHPEPNGAIDRKYPRSSIEPRLQGDLHDPTPIRAGRTRLILASINLGKPRPTSSSYSASSADLFADLEGHLGDTYLPYLTVRLSYKHSGFQNIESLEPGSYEKGSCVTHLQTDVVSMIKRHDKRPAWSPRASQAAASFDKNPLVELARKHLPNDEAVNAIGKMSYKHYPYAFSRMPFRFEGYSDDTAIATDNPPQLRASSIIHTPLYSFLDVSKEPLTRSQSVQNGINSYVRSHNSPRTLSDETDPARKIWTEMRRSSRGRRSINDEWRVSTNDDYTENDFTPSRENSSVATSSNFDAASRRETRQESVRNEHADSVDYERNMIMEIALKNKRSLGAETLRSMAPSIARGAIRSKTGTVGGLGLGSGRTWGWGSFW</sequence>
<feature type="region of interest" description="Disordered" evidence="1">
    <location>
        <begin position="98"/>
        <end position="118"/>
    </location>
</feature>
<feature type="compositionally biased region" description="Polar residues" evidence="1">
    <location>
        <begin position="586"/>
        <end position="610"/>
    </location>
</feature>
<accession>S3DX22</accession>
<feature type="region of interest" description="Disordered" evidence="1">
    <location>
        <begin position="191"/>
        <end position="239"/>
    </location>
</feature>
<organism evidence="2 3">
    <name type="scientific">Glarea lozoyensis (strain ATCC 20868 / MF5171)</name>
    <dbReference type="NCBI Taxonomy" id="1116229"/>
    <lineage>
        <taxon>Eukaryota</taxon>
        <taxon>Fungi</taxon>
        <taxon>Dikarya</taxon>
        <taxon>Ascomycota</taxon>
        <taxon>Pezizomycotina</taxon>
        <taxon>Leotiomycetes</taxon>
        <taxon>Helotiales</taxon>
        <taxon>Helotiaceae</taxon>
        <taxon>Glarea</taxon>
    </lineage>
</organism>
<reference evidence="2 3" key="1">
    <citation type="journal article" date="2013" name="BMC Genomics">
        <title>Genomics-driven discovery of the pneumocandin biosynthetic gene cluster in the fungus Glarea lozoyensis.</title>
        <authorList>
            <person name="Chen L."/>
            <person name="Yue Q."/>
            <person name="Zhang X."/>
            <person name="Xiang M."/>
            <person name="Wang C."/>
            <person name="Li S."/>
            <person name="Che Y."/>
            <person name="Ortiz-Lopez F.J."/>
            <person name="Bills G.F."/>
            <person name="Liu X."/>
            <person name="An Z."/>
        </authorList>
    </citation>
    <scope>NUCLEOTIDE SEQUENCE [LARGE SCALE GENOMIC DNA]</scope>
    <source>
        <strain evidence="3">ATCC 20868 / MF5171</strain>
    </source>
</reference>
<dbReference type="EMBL" id="KE145363">
    <property type="protein sequence ID" value="EPE30933.1"/>
    <property type="molecule type" value="Genomic_DNA"/>
</dbReference>
<proteinExistence type="predicted"/>
<protein>
    <submittedName>
        <fullName evidence="2">Uncharacterized protein</fullName>
    </submittedName>
</protein>
<evidence type="ECO:0000313" key="2">
    <source>
        <dbReference type="EMBL" id="EPE30933.1"/>
    </source>
</evidence>
<dbReference type="AlphaFoldDB" id="S3DX22"/>
<feature type="compositionally biased region" description="Basic and acidic residues" evidence="1">
    <location>
        <begin position="612"/>
        <end position="625"/>
    </location>
</feature>
<dbReference type="RefSeq" id="XP_008082344.1">
    <property type="nucleotide sequence ID" value="XM_008084153.1"/>
</dbReference>
<evidence type="ECO:0000313" key="3">
    <source>
        <dbReference type="Proteomes" id="UP000016922"/>
    </source>
</evidence>
<dbReference type="OrthoDB" id="5213862at2759"/>
<dbReference type="KEGG" id="glz:GLAREA_03900"/>
<dbReference type="GeneID" id="19462955"/>